<dbReference type="SUPFAM" id="SSF56808">
    <property type="entry name" value="Ribosomal protein L1"/>
    <property type="match status" value="1"/>
</dbReference>
<feature type="non-terminal residue" evidence="12">
    <location>
        <position position="433"/>
    </location>
</feature>
<evidence type="ECO:0000256" key="4">
    <source>
        <dbReference type="ARBA" id="ARBA00022843"/>
    </source>
</evidence>
<dbReference type="OrthoDB" id="10251727at2759"/>
<feature type="region of interest" description="Disordered" evidence="11">
    <location>
        <begin position="311"/>
        <end position="433"/>
    </location>
</feature>
<dbReference type="Proteomes" id="UP000572057">
    <property type="component" value="Unassembled WGS sequence"/>
</dbReference>
<dbReference type="InterPro" id="IPR023674">
    <property type="entry name" value="Ribosomal_uL1-like"/>
</dbReference>
<evidence type="ECO:0000256" key="6">
    <source>
        <dbReference type="ARBA" id="ARBA00023054"/>
    </source>
</evidence>
<evidence type="ECO:0000256" key="1">
    <source>
        <dbReference type="ARBA" id="ARBA00004604"/>
    </source>
</evidence>
<keyword evidence="3" id="KW-0597">Phosphoprotein</keyword>
<dbReference type="EMBL" id="VXBM01000038">
    <property type="protein sequence ID" value="NXO34147.1"/>
    <property type="molecule type" value="Genomic_DNA"/>
</dbReference>
<evidence type="ECO:0000256" key="9">
    <source>
        <dbReference type="ARBA" id="ARBA00061550"/>
    </source>
</evidence>
<dbReference type="AlphaFoldDB" id="A0A7L1RE95"/>
<keyword evidence="6" id="KW-0175">Coiled coil</keyword>
<feature type="region of interest" description="Disordered" evidence="11">
    <location>
        <begin position="251"/>
        <end position="289"/>
    </location>
</feature>
<name>A0A7L1RE95_9PASS</name>
<evidence type="ECO:0000256" key="2">
    <source>
        <dbReference type="ARBA" id="ARBA00022499"/>
    </source>
</evidence>
<reference evidence="13" key="1">
    <citation type="submission" date="2019-09" db="EMBL/GenBank/DDBJ databases">
        <title>Bird 10,000 Genomes (B10K) Project - Family phase.</title>
        <authorList>
            <person name="Zhang G."/>
        </authorList>
    </citation>
    <scope>NUCLEOTIDE SEQUENCE [LARGE SCALE GENOMIC DNA]</scope>
</reference>
<evidence type="ECO:0000256" key="8">
    <source>
        <dbReference type="ARBA" id="ARBA00054167"/>
    </source>
</evidence>
<evidence type="ECO:0000256" key="7">
    <source>
        <dbReference type="ARBA" id="ARBA00023242"/>
    </source>
</evidence>
<organism evidence="12 13">
    <name type="scientific">Helopsaltes ochotensis</name>
    <name type="common">Middendorff's grasshopper-warbler</name>
    <dbReference type="NCBI Taxonomy" id="3150915"/>
    <lineage>
        <taxon>Eukaryota</taxon>
        <taxon>Metazoa</taxon>
        <taxon>Chordata</taxon>
        <taxon>Craniata</taxon>
        <taxon>Vertebrata</taxon>
        <taxon>Euteleostomi</taxon>
        <taxon>Archelosauria</taxon>
        <taxon>Archosauria</taxon>
        <taxon>Dinosauria</taxon>
        <taxon>Saurischia</taxon>
        <taxon>Theropoda</taxon>
        <taxon>Coelurosauria</taxon>
        <taxon>Aves</taxon>
        <taxon>Neognathae</taxon>
        <taxon>Neoaves</taxon>
        <taxon>Telluraves</taxon>
        <taxon>Australaves</taxon>
        <taxon>Passeriformes</taxon>
        <taxon>Sylvioidea</taxon>
        <taxon>Locustellidae</taxon>
        <taxon>Helopsaltes</taxon>
    </lineage>
</organism>
<dbReference type="Pfam" id="PF00687">
    <property type="entry name" value="Ribosomal_L1"/>
    <property type="match status" value="1"/>
</dbReference>
<comment type="similarity">
    <text evidence="9">Belongs to the universal ribosomal protein uL1 family. Highly divergent.</text>
</comment>
<keyword evidence="4" id="KW-0832">Ubl conjugation</keyword>
<dbReference type="Gene3D" id="3.40.50.790">
    <property type="match status" value="1"/>
</dbReference>
<feature type="compositionally biased region" description="Basic residues" evidence="11">
    <location>
        <begin position="251"/>
        <end position="268"/>
    </location>
</feature>
<proteinExistence type="inferred from homology"/>
<feature type="compositionally biased region" description="Basic and acidic residues" evidence="11">
    <location>
        <begin position="379"/>
        <end position="398"/>
    </location>
</feature>
<dbReference type="InterPro" id="IPR028364">
    <property type="entry name" value="Ribosomal_uL1/biogenesis"/>
</dbReference>
<keyword evidence="7" id="KW-0539">Nucleus</keyword>
<comment type="function">
    <text evidence="8">Regulates cellular senescence through inhibition of PTEN translation. Acts as a pro-apoptotic regulator in response to DNA damage.</text>
</comment>
<sequence>QVRKAVKALVAFANRNAKRNALLLSEGESVHLLVTVWKVPQVAKVIKIPLPHGIRPETAEVCLFTKDEPNLSAEQTENLYKKLLLRNGVRSISQIISYKTLKKEYKMFEAKRRLLNSFDLFLSDDRIRRLLPSHLGKHFYEKKKAPLSVNLKAKDLAKELEKHIQGTILPVNNKGCCYTTRIGHTGMKVDEILENIIAAAKVIGDKLPKKWKNVKILHLKTLKSVALPIFTANISNLDELDKQPSLKKKEVKKAKLKKVKKTAKKRKSSQVTETTESKAAAGTQEPVMKEKVEIVQESGDCDDEEIPQLVPIQTTGSADLKEVGPSPEKGDNLGKKTKTPLRKRKKPSLVVDTPKPEVTEECANLQTPSKEKKAKQVSKPKEGKKEKDMKKTPKKPEAKSFATPKAGRSIQSAKKSSKPPKQAPKKVHVPQSA</sequence>
<evidence type="ECO:0000313" key="13">
    <source>
        <dbReference type="Proteomes" id="UP000572057"/>
    </source>
</evidence>
<evidence type="ECO:0000256" key="3">
    <source>
        <dbReference type="ARBA" id="ARBA00022553"/>
    </source>
</evidence>
<evidence type="ECO:0000256" key="5">
    <source>
        <dbReference type="ARBA" id="ARBA00022990"/>
    </source>
</evidence>
<protein>
    <recommendedName>
        <fullName evidence="10">Ribosomal L1 domain-containing protein 1</fullName>
    </recommendedName>
</protein>
<evidence type="ECO:0000256" key="10">
    <source>
        <dbReference type="ARBA" id="ARBA00070787"/>
    </source>
</evidence>
<keyword evidence="2" id="KW-1017">Isopeptide bond</keyword>
<keyword evidence="13" id="KW-1185">Reference proteome</keyword>
<comment type="subcellular location">
    <subcellularLocation>
        <location evidence="1">Nucleus</location>
        <location evidence="1">Nucleolus</location>
    </subcellularLocation>
</comment>
<gene>
    <name evidence="12" type="primary">Rsl1d1</name>
    <name evidence="12" type="ORF">LOCOCH_R09314</name>
</gene>
<dbReference type="InterPro" id="IPR016095">
    <property type="entry name" value="Ribosomal_uL1_3-a/b-sand"/>
</dbReference>
<accession>A0A7L1RE95</accession>
<comment type="caution">
    <text evidence="12">The sequence shown here is derived from an EMBL/GenBank/DDBJ whole genome shotgun (WGS) entry which is preliminary data.</text>
</comment>
<evidence type="ECO:0000256" key="11">
    <source>
        <dbReference type="SAM" id="MobiDB-lite"/>
    </source>
</evidence>
<feature type="non-terminal residue" evidence="12">
    <location>
        <position position="1"/>
    </location>
</feature>
<dbReference type="CDD" id="cd00403">
    <property type="entry name" value="Ribosomal_L1"/>
    <property type="match status" value="1"/>
</dbReference>
<evidence type="ECO:0000313" key="12">
    <source>
        <dbReference type="EMBL" id="NXO34147.1"/>
    </source>
</evidence>
<keyword evidence="5" id="KW-0007">Acetylation</keyword>
<dbReference type="Gene3D" id="3.30.190.20">
    <property type="match status" value="1"/>
</dbReference>
<feature type="compositionally biased region" description="Basic residues" evidence="11">
    <location>
        <begin position="335"/>
        <end position="347"/>
    </location>
</feature>
<feature type="compositionally biased region" description="Basic residues" evidence="11">
    <location>
        <begin position="415"/>
        <end position="433"/>
    </location>
</feature>
<dbReference type="GO" id="GO:0005730">
    <property type="term" value="C:nucleolus"/>
    <property type="evidence" value="ECO:0007669"/>
    <property type="project" value="UniProtKB-SubCell"/>
</dbReference>
<dbReference type="FunFam" id="3.40.50.790:FF:000004">
    <property type="entry name" value="Ribosomal L1 domain-containing 1-like 1"/>
    <property type="match status" value="1"/>
</dbReference>